<sequence length="283" mass="32535">MNLEHIYLSPHLDDAVYSCGGRIFNQRQSGQAVRVITICAGQADAVWFSPFAQEYHHLWGDPPDPVGLRLEEDRRALAVWNVAGIYWPTPDSIYRFLNDLPVYPNQTALFSPPHQQEAHGLLMEWMQRWEALDLNLHDVRLYAPLAAGRHVDHVLVNRFARLLENLGWSVWYYEDFPHAYDRATLDAALATFGPATRTAHTERIDLQAKLTAMLVYSSQVSMMFGDADGLKARVRDFTADRAVAIDFGERMRWLLAGAGGRRERLWRSIFGYHAFAERYWSIE</sequence>
<keyword evidence="2" id="KW-1185">Reference proteome</keyword>
<dbReference type="InterPro" id="IPR024078">
    <property type="entry name" value="LmbE-like_dom_sf"/>
</dbReference>
<name>A0A0S7B8B4_9CHLR</name>
<dbReference type="Gene3D" id="3.40.50.10320">
    <property type="entry name" value="LmbE-like"/>
    <property type="match status" value="1"/>
</dbReference>
<reference evidence="1" key="1">
    <citation type="submission" date="2015-07" db="EMBL/GenBank/DDBJ databases">
        <title>Draft Genome Sequences of Anaerolinea thermolimosa IMO-1, Bellilinea caldifistulae GOMI-1, Leptolinea tardivitalis YMTK-2, Levilinea saccharolytica KIBI-1,Longilinea arvoryzae KOME-1, Previously Described as Members of the Anaerolineaceae (Chloroflexi).</title>
        <authorList>
            <person name="Sekiguchi Y."/>
            <person name="Ohashi A."/>
            <person name="Matsuura N."/>
            <person name="Tourlousse M.D."/>
        </authorList>
    </citation>
    <scope>NUCLEOTIDE SEQUENCE [LARGE SCALE GENOMIC DNA]</scope>
    <source>
        <strain evidence="1">KOME-1</strain>
    </source>
</reference>
<dbReference type="SUPFAM" id="SSF102588">
    <property type="entry name" value="LmbE-like"/>
    <property type="match status" value="1"/>
</dbReference>
<dbReference type="STRING" id="360412.LARV_01224"/>
<proteinExistence type="predicted"/>
<gene>
    <name evidence="1" type="ORF">LARV_01224</name>
</gene>
<protein>
    <submittedName>
        <fullName evidence="1">Uncharacterized protein, LmbE homolog</fullName>
    </submittedName>
</protein>
<evidence type="ECO:0000313" key="2">
    <source>
        <dbReference type="Proteomes" id="UP000055060"/>
    </source>
</evidence>
<evidence type="ECO:0000313" key="1">
    <source>
        <dbReference type="EMBL" id="GAP13470.1"/>
    </source>
</evidence>
<dbReference type="InterPro" id="IPR003737">
    <property type="entry name" value="GlcNAc_PI_deacetylase-related"/>
</dbReference>
<accession>A0A0S7B8B4</accession>
<dbReference type="Proteomes" id="UP000055060">
    <property type="component" value="Unassembled WGS sequence"/>
</dbReference>
<dbReference type="OrthoDB" id="116799at2"/>
<organism evidence="1">
    <name type="scientific">Longilinea arvoryzae</name>
    <dbReference type="NCBI Taxonomy" id="360412"/>
    <lineage>
        <taxon>Bacteria</taxon>
        <taxon>Bacillati</taxon>
        <taxon>Chloroflexota</taxon>
        <taxon>Anaerolineae</taxon>
        <taxon>Anaerolineales</taxon>
        <taxon>Anaerolineaceae</taxon>
        <taxon>Longilinea</taxon>
    </lineage>
</organism>
<dbReference type="EMBL" id="DF967972">
    <property type="protein sequence ID" value="GAP13470.1"/>
    <property type="molecule type" value="Genomic_DNA"/>
</dbReference>
<dbReference type="Pfam" id="PF02585">
    <property type="entry name" value="PIG-L"/>
    <property type="match status" value="1"/>
</dbReference>
<dbReference type="AlphaFoldDB" id="A0A0S7B8B4"/>
<dbReference type="RefSeq" id="WP_075072804.1">
    <property type="nucleotide sequence ID" value="NZ_DF967972.1"/>
</dbReference>